<proteinExistence type="inferred from homology"/>
<evidence type="ECO:0000259" key="10">
    <source>
        <dbReference type="Pfam" id="PF02875"/>
    </source>
</evidence>
<evidence type="ECO:0000256" key="9">
    <source>
        <dbReference type="PIRNR" id="PIRNR001563"/>
    </source>
</evidence>
<gene>
    <name evidence="12" type="ORF">B0A49_01325</name>
</gene>
<comment type="similarity">
    <text evidence="2 9">Belongs to the folylpolyglutamate synthase family.</text>
</comment>
<keyword evidence="6 9" id="KW-0547">Nucleotide-binding</keyword>
<comment type="catalytic activity">
    <reaction evidence="9">
        <text>7,8-dihydropteroate + L-glutamate + ATP = 7,8-dihydrofolate + ADP + phosphate + H(+)</text>
        <dbReference type="Rhea" id="RHEA:23584"/>
        <dbReference type="ChEBI" id="CHEBI:15378"/>
        <dbReference type="ChEBI" id="CHEBI:17839"/>
        <dbReference type="ChEBI" id="CHEBI:29985"/>
        <dbReference type="ChEBI" id="CHEBI:30616"/>
        <dbReference type="ChEBI" id="CHEBI:43474"/>
        <dbReference type="ChEBI" id="CHEBI:57451"/>
        <dbReference type="ChEBI" id="CHEBI:456216"/>
        <dbReference type="EC" id="6.3.2.12"/>
    </reaction>
</comment>
<dbReference type="Pfam" id="PF02875">
    <property type="entry name" value="Mur_ligase_C"/>
    <property type="match status" value="1"/>
</dbReference>
<dbReference type="OrthoDB" id="5212574at2759"/>
<evidence type="ECO:0000256" key="3">
    <source>
        <dbReference type="ARBA" id="ARBA00022563"/>
    </source>
</evidence>
<dbReference type="InterPro" id="IPR001645">
    <property type="entry name" value="Folylpolyglutamate_synth"/>
</dbReference>
<dbReference type="Pfam" id="PF08245">
    <property type="entry name" value="Mur_ligase_M"/>
    <property type="match status" value="1"/>
</dbReference>
<evidence type="ECO:0000256" key="8">
    <source>
        <dbReference type="ARBA" id="ARBA00022842"/>
    </source>
</evidence>
<dbReference type="EMBL" id="NAJN01000112">
    <property type="protein sequence ID" value="TKA79143.1"/>
    <property type="molecule type" value="Genomic_DNA"/>
</dbReference>
<keyword evidence="8" id="KW-0460">Magnesium</keyword>
<keyword evidence="13" id="KW-1185">Reference proteome</keyword>
<reference evidence="12 13" key="1">
    <citation type="submission" date="2017-03" db="EMBL/GenBank/DDBJ databases">
        <title>Genomes of endolithic fungi from Antarctica.</title>
        <authorList>
            <person name="Coleine C."/>
            <person name="Masonjones S."/>
            <person name="Stajich J.E."/>
        </authorList>
    </citation>
    <scope>NUCLEOTIDE SEQUENCE [LARGE SCALE GENOMIC DNA]</scope>
    <source>
        <strain evidence="12 13">CCFEE 5187</strain>
    </source>
</reference>
<comment type="caution">
    <text evidence="12">The sequence shown here is derived from an EMBL/GenBank/DDBJ whole genome shotgun (WGS) entry which is preliminary data.</text>
</comment>
<dbReference type="GO" id="GO:0004326">
    <property type="term" value="F:tetrahydrofolylpolyglutamate synthase activity"/>
    <property type="evidence" value="ECO:0007669"/>
    <property type="project" value="InterPro"/>
</dbReference>
<dbReference type="GO" id="GO:0005829">
    <property type="term" value="C:cytosol"/>
    <property type="evidence" value="ECO:0007669"/>
    <property type="project" value="TreeGrafter"/>
</dbReference>
<evidence type="ECO:0000256" key="2">
    <source>
        <dbReference type="ARBA" id="ARBA00008276"/>
    </source>
</evidence>
<dbReference type="InterPro" id="IPR036565">
    <property type="entry name" value="Mur-like_cat_sf"/>
</dbReference>
<feature type="domain" description="Mur ligase central" evidence="11">
    <location>
        <begin position="26"/>
        <end position="169"/>
    </location>
</feature>
<organism evidence="12 13">
    <name type="scientific">Cryomyces minteri</name>
    <dbReference type="NCBI Taxonomy" id="331657"/>
    <lineage>
        <taxon>Eukaryota</taxon>
        <taxon>Fungi</taxon>
        <taxon>Dikarya</taxon>
        <taxon>Ascomycota</taxon>
        <taxon>Pezizomycotina</taxon>
        <taxon>Dothideomycetes</taxon>
        <taxon>Dothideomycetes incertae sedis</taxon>
        <taxon>Cryomyces</taxon>
    </lineage>
</organism>
<dbReference type="InterPro" id="IPR013221">
    <property type="entry name" value="Mur_ligase_cen"/>
</dbReference>
<protein>
    <recommendedName>
        <fullName evidence="9">Dihydrofolate synthetase</fullName>
        <ecNumber evidence="9">6.3.2.12</ecNumber>
    </recommendedName>
</protein>
<dbReference type="SUPFAM" id="SSF53623">
    <property type="entry name" value="MurD-like peptide ligases, catalytic domain"/>
    <property type="match status" value="1"/>
</dbReference>
<dbReference type="GO" id="GO:0046872">
    <property type="term" value="F:metal ion binding"/>
    <property type="evidence" value="ECO:0007669"/>
    <property type="project" value="UniProtKB-KW"/>
</dbReference>
<dbReference type="UniPathway" id="UPA00850"/>
<dbReference type="SUPFAM" id="SSF53244">
    <property type="entry name" value="MurD-like peptide ligases, peptide-binding domain"/>
    <property type="match status" value="1"/>
</dbReference>
<dbReference type="PANTHER" id="PTHR11136:SF0">
    <property type="entry name" value="DIHYDROFOLATE SYNTHETASE-RELATED"/>
    <property type="match status" value="1"/>
</dbReference>
<dbReference type="PANTHER" id="PTHR11136">
    <property type="entry name" value="FOLYLPOLYGLUTAMATE SYNTHASE-RELATED"/>
    <property type="match status" value="1"/>
</dbReference>
<keyword evidence="3 9" id="KW-0554">One-carbon metabolism</keyword>
<dbReference type="PIRSF" id="PIRSF001563">
    <property type="entry name" value="Folylpolyglu_synth"/>
    <property type="match status" value="1"/>
</dbReference>
<dbReference type="FunFam" id="3.90.190.20:FF:000010">
    <property type="entry name" value="Dihydrofolate synthetase"/>
    <property type="match status" value="1"/>
</dbReference>
<keyword evidence="7 9" id="KW-0067">ATP-binding</keyword>
<dbReference type="Proteomes" id="UP000308768">
    <property type="component" value="Unassembled WGS sequence"/>
</dbReference>
<evidence type="ECO:0000313" key="13">
    <source>
        <dbReference type="Proteomes" id="UP000308768"/>
    </source>
</evidence>
<dbReference type="NCBIfam" id="TIGR01499">
    <property type="entry name" value="folC"/>
    <property type="match status" value="1"/>
</dbReference>
<evidence type="ECO:0000256" key="6">
    <source>
        <dbReference type="ARBA" id="ARBA00022741"/>
    </source>
</evidence>
<dbReference type="PROSITE" id="PS01012">
    <property type="entry name" value="FOLYLPOLYGLU_SYNT_2"/>
    <property type="match status" value="1"/>
</dbReference>
<dbReference type="GO" id="GO:0008841">
    <property type="term" value="F:dihydrofolate synthase activity"/>
    <property type="evidence" value="ECO:0007669"/>
    <property type="project" value="UniProtKB-EC"/>
</dbReference>
<dbReference type="InterPro" id="IPR036615">
    <property type="entry name" value="Mur_ligase_C_dom_sf"/>
</dbReference>
<dbReference type="AlphaFoldDB" id="A0A4U0XUH5"/>
<evidence type="ECO:0000259" key="11">
    <source>
        <dbReference type="Pfam" id="PF08245"/>
    </source>
</evidence>
<dbReference type="STRING" id="331657.A0A4U0XUH5"/>
<dbReference type="Gene3D" id="3.90.190.20">
    <property type="entry name" value="Mur ligase, C-terminal domain"/>
    <property type="match status" value="1"/>
</dbReference>
<comment type="pathway">
    <text evidence="1 9">Cofactor biosynthesis; tetrahydrofolylpolyglutamate biosynthesis.</text>
</comment>
<evidence type="ECO:0000256" key="4">
    <source>
        <dbReference type="ARBA" id="ARBA00022598"/>
    </source>
</evidence>
<evidence type="ECO:0000256" key="1">
    <source>
        <dbReference type="ARBA" id="ARBA00005150"/>
    </source>
</evidence>
<dbReference type="EC" id="6.3.2.12" evidence="9"/>
<keyword evidence="4 9" id="KW-0436">Ligase</keyword>
<sequence length="432" mass="45681">MIQLGLSRITSLLAHAQPLPWRAIHVAGTNGKGSICAYISALLHQKSIRCGRFTSPHLVDRWDCITIDEQPVAERVFREVEDAVLQRNEDENIGASEFELLTATAFEVFARENVEVGVVEVGMGGGGDATNVLQNPLVAVISNIGYDHQAFLGDSIAEIAAHKAGILKPGVPVVVDATNNESALSVIRATAAAVHARSVQRCGGPTSTPAAVSALGLEPQQTTNLAIAVRAVGLALAQLRPSFDTSLDPARPASDNGLEHLLPALKTLQFPGRQQSISIAPLTARTEPVLLDGAHNADSAAALAVYVDTHLRHPPRPIVWLIAATAGKDVDAIFARLVHPGDRVVATRFGPVDGMPWVRAAETEVLVKAVAKAAGVEAEGVQDLRKALRLASDWATDGPLVVAGSLYLVGDLLRLLREAESAGEEGREQRTG</sequence>
<dbReference type="GO" id="GO:0006730">
    <property type="term" value="P:one-carbon metabolic process"/>
    <property type="evidence" value="ECO:0007669"/>
    <property type="project" value="UniProtKB-KW"/>
</dbReference>
<dbReference type="InterPro" id="IPR004101">
    <property type="entry name" value="Mur_ligase_C"/>
</dbReference>
<dbReference type="Gene3D" id="3.40.1190.10">
    <property type="entry name" value="Mur-like, catalytic domain"/>
    <property type="match status" value="1"/>
</dbReference>
<name>A0A4U0XUH5_9PEZI</name>
<evidence type="ECO:0000256" key="7">
    <source>
        <dbReference type="ARBA" id="ARBA00022840"/>
    </source>
</evidence>
<keyword evidence="5" id="KW-0479">Metal-binding</keyword>
<accession>A0A4U0XUH5</accession>
<dbReference type="GO" id="GO:0005524">
    <property type="term" value="F:ATP binding"/>
    <property type="evidence" value="ECO:0007669"/>
    <property type="project" value="UniProtKB-KW"/>
</dbReference>
<dbReference type="GO" id="GO:0005739">
    <property type="term" value="C:mitochondrion"/>
    <property type="evidence" value="ECO:0007669"/>
    <property type="project" value="TreeGrafter"/>
</dbReference>
<evidence type="ECO:0000256" key="5">
    <source>
        <dbReference type="ARBA" id="ARBA00022723"/>
    </source>
</evidence>
<dbReference type="InterPro" id="IPR018109">
    <property type="entry name" value="Folylpolyglutamate_synth_CS"/>
</dbReference>
<evidence type="ECO:0000313" key="12">
    <source>
        <dbReference type="EMBL" id="TKA79143.1"/>
    </source>
</evidence>
<feature type="domain" description="Mur ligase C-terminal" evidence="10">
    <location>
        <begin position="289"/>
        <end position="402"/>
    </location>
</feature>